<keyword evidence="1" id="KW-0812">Transmembrane</keyword>
<dbReference type="EMBL" id="WAIE01000003">
    <property type="protein sequence ID" value="KAB1441837.1"/>
    <property type="molecule type" value="Genomic_DNA"/>
</dbReference>
<keyword evidence="3" id="KW-1185">Reference proteome</keyword>
<reference evidence="2 3" key="1">
    <citation type="journal article" date="2017" name="Int. J. Syst. Evol. Microbiol.">
        <title>Desulfovibrio senegalensis sp. nov., a mesophilic sulfate reducer isolated from marine sediment.</title>
        <authorList>
            <person name="Thioye A."/>
            <person name="Gam Z.B.A."/>
            <person name="Mbengue M."/>
            <person name="Cayol J.L."/>
            <person name="Joseph-Bartoli M."/>
            <person name="Toure-Kane C."/>
            <person name="Labat M."/>
        </authorList>
    </citation>
    <scope>NUCLEOTIDE SEQUENCE [LARGE SCALE GENOMIC DNA]</scope>
    <source>
        <strain evidence="2 3">DSM 101509</strain>
    </source>
</reference>
<gene>
    <name evidence="2" type="ORF">F8A88_09635</name>
</gene>
<feature type="transmembrane region" description="Helical" evidence="1">
    <location>
        <begin position="15"/>
        <end position="38"/>
    </location>
</feature>
<dbReference type="Proteomes" id="UP000438699">
    <property type="component" value="Unassembled WGS sequence"/>
</dbReference>
<protein>
    <submittedName>
        <fullName evidence="2">DUF4390 domain-containing protein</fullName>
    </submittedName>
</protein>
<keyword evidence="1" id="KW-0472">Membrane</keyword>
<dbReference type="Pfam" id="PF14334">
    <property type="entry name" value="DUF4390"/>
    <property type="match status" value="1"/>
</dbReference>
<feature type="transmembrane region" description="Helical" evidence="1">
    <location>
        <begin position="59"/>
        <end position="78"/>
    </location>
</feature>
<organism evidence="2 3">
    <name type="scientific">Pseudodesulfovibrio senegalensis</name>
    <dbReference type="NCBI Taxonomy" id="1721087"/>
    <lineage>
        <taxon>Bacteria</taxon>
        <taxon>Pseudomonadati</taxon>
        <taxon>Thermodesulfobacteriota</taxon>
        <taxon>Desulfovibrionia</taxon>
        <taxon>Desulfovibrionales</taxon>
        <taxon>Desulfovibrionaceae</taxon>
    </lineage>
</organism>
<dbReference type="OrthoDB" id="5470580at2"/>
<evidence type="ECO:0000313" key="2">
    <source>
        <dbReference type="EMBL" id="KAB1441837.1"/>
    </source>
</evidence>
<name>A0A6N6N2N6_9BACT</name>
<evidence type="ECO:0000313" key="3">
    <source>
        <dbReference type="Proteomes" id="UP000438699"/>
    </source>
</evidence>
<dbReference type="AlphaFoldDB" id="A0A6N6N2N6"/>
<sequence length="243" mass="26985">MAAGQARLRVLTACAGAGVLPGGPLLFFQCPAVTFGSMKIMSRSFVSRFPAVCRLRDRLPTLVWTVAAVVLMVVSAGASCGQTLVLRQPAIDHAGDELQVRLGIDLRDVNGVAAALKDGVSREVSCSASLFRVRQYWFDTRIGQKRYTWRMGYDALSGEFVIRDGQRGRELRGADLAALLKTAWASVRMPLGRWALLQRGTMYNLDMAVTMHQTEVPGWVTRTLFFWDWNQGPSTSYALEFRY</sequence>
<evidence type="ECO:0000256" key="1">
    <source>
        <dbReference type="SAM" id="Phobius"/>
    </source>
</evidence>
<proteinExistence type="predicted"/>
<dbReference type="RefSeq" id="WP_151150929.1">
    <property type="nucleotide sequence ID" value="NZ_WAIE01000003.1"/>
</dbReference>
<accession>A0A6N6N2N6</accession>
<dbReference type="InterPro" id="IPR025500">
    <property type="entry name" value="DUF4390"/>
</dbReference>
<comment type="caution">
    <text evidence="2">The sequence shown here is derived from an EMBL/GenBank/DDBJ whole genome shotgun (WGS) entry which is preliminary data.</text>
</comment>
<keyword evidence="1" id="KW-1133">Transmembrane helix</keyword>